<keyword evidence="3 6" id="KW-0133">Cell shape</keyword>
<dbReference type="Pfam" id="PF03734">
    <property type="entry name" value="YkuD"/>
    <property type="match status" value="1"/>
</dbReference>
<dbReference type="InterPro" id="IPR038063">
    <property type="entry name" value="Transpep_catalytic_dom"/>
</dbReference>
<evidence type="ECO:0000313" key="9">
    <source>
        <dbReference type="EMBL" id="GFP78538.1"/>
    </source>
</evidence>
<dbReference type="Gene3D" id="2.40.440.10">
    <property type="entry name" value="L,D-transpeptidase catalytic domain-like"/>
    <property type="match status" value="1"/>
</dbReference>
<keyword evidence="7" id="KW-0175">Coiled coil</keyword>
<keyword evidence="10" id="KW-1185">Reference proteome</keyword>
<dbReference type="CDD" id="cd16913">
    <property type="entry name" value="YkuD_like"/>
    <property type="match status" value="1"/>
</dbReference>
<dbReference type="EMBL" id="BLZR01000003">
    <property type="protein sequence ID" value="GFP78538.1"/>
    <property type="molecule type" value="Genomic_DNA"/>
</dbReference>
<comment type="caution">
    <text evidence="9">The sequence shown here is derived from an EMBL/GenBank/DDBJ whole genome shotgun (WGS) entry which is preliminary data.</text>
</comment>
<evidence type="ECO:0000256" key="1">
    <source>
        <dbReference type="ARBA" id="ARBA00004752"/>
    </source>
</evidence>
<keyword evidence="4 6" id="KW-0573">Peptidoglycan synthesis</keyword>
<feature type="active site" description="Proton donor/acceptor" evidence="6">
    <location>
        <position position="305"/>
    </location>
</feature>
<accession>A0A6V8STG2</accession>
<evidence type="ECO:0000259" key="8">
    <source>
        <dbReference type="PROSITE" id="PS52029"/>
    </source>
</evidence>
<sequence length="352" mass="39866">MRLKKVLTTAALATCIITGSLFYYSKNVQAQKSKEAFSALKADYLNERIDYKLLSTKINDLEKTGSYKADDSEIKSLETLENQRNEFKNIEEQFAKKDYNHVLPAIASLEKQIGDKVLKDKLLELKSAVEDSISDDLNQDITDSKYDDGLKFLDENKEYLSKDFLDSSKKLIEDAKVKAEEEQKQLEADRKAAEEKAKKSVSPAIAAYLNGYTPNPDKENVVKNYSSRSKFLVWVDLQNQKTNVFVGSKGDWKLIKELDCSTGAVGSETPKGIYKVSARGDWFYNASINEGAKNWVQFFGNYLFHSWPMDKNKNITDYTLGKPVSHGCVRLSLENSKWIFNNIPGGTTVYVN</sequence>
<dbReference type="PANTHER" id="PTHR30582:SF2">
    <property type="entry name" value="L,D-TRANSPEPTIDASE YCIB-RELATED"/>
    <property type="match status" value="1"/>
</dbReference>
<dbReference type="GO" id="GO:0071972">
    <property type="term" value="F:peptidoglycan L,D-transpeptidase activity"/>
    <property type="evidence" value="ECO:0007669"/>
    <property type="project" value="TreeGrafter"/>
</dbReference>
<dbReference type="GO" id="GO:0005576">
    <property type="term" value="C:extracellular region"/>
    <property type="evidence" value="ECO:0007669"/>
    <property type="project" value="TreeGrafter"/>
</dbReference>
<evidence type="ECO:0000256" key="6">
    <source>
        <dbReference type="PROSITE-ProRule" id="PRU01373"/>
    </source>
</evidence>
<evidence type="ECO:0000256" key="2">
    <source>
        <dbReference type="ARBA" id="ARBA00022679"/>
    </source>
</evidence>
<feature type="active site" description="Nucleophile" evidence="6">
    <location>
        <position position="328"/>
    </location>
</feature>
<dbReference type="GO" id="GO:0071555">
    <property type="term" value="P:cell wall organization"/>
    <property type="evidence" value="ECO:0007669"/>
    <property type="project" value="UniProtKB-UniRule"/>
</dbReference>
<evidence type="ECO:0000256" key="4">
    <source>
        <dbReference type="ARBA" id="ARBA00022984"/>
    </source>
</evidence>
<keyword evidence="2" id="KW-0808">Transferase</keyword>
<dbReference type="Proteomes" id="UP000580568">
    <property type="component" value="Unassembled WGS sequence"/>
</dbReference>
<evidence type="ECO:0000256" key="5">
    <source>
        <dbReference type="ARBA" id="ARBA00023316"/>
    </source>
</evidence>
<feature type="domain" description="L,D-TPase catalytic" evidence="8">
    <location>
        <begin position="231"/>
        <end position="352"/>
    </location>
</feature>
<evidence type="ECO:0000256" key="3">
    <source>
        <dbReference type="ARBA" id="ARBA00022960"/>
    </source>
</evidence>
<dbReference type="GO" id="GO:0018104">
    <property type="term" value="P:peptidoglycan-protein cross-linking"/>
    <property type="evidence" value="ECO:0007669"/>
    <property type="project" value="TreeGrafter"/>
</dbReference>
<gene>
    <name evidence="9" type="ORF">bsdtw1_04773</name>
</gene>
<protein>
    <recommendedName>
        <fullName evidence="8">L,D-TPase catalytic domain-containing protein</fullName>
    </recommendedName>
</protein>
<dbReference type="InterPro" id="IPR005490">
    <property type="entry name" value="LD_TPept_cat_dom"/>
</dbReference>
<keyword evidence="5 6" id="KW-0961">Cell wall biogenesis/degradation</keyword>
<dbReference type="UniPathway" id="UPA00219"/>
<evidence type="ECO:0000313" key="10">
    <source>
        <dbReference type="Proteomes" id="UP000580568"/>
    </source>
</evidence>
<dbReference type="GO" id="GO:0008360">
    <property type="term" value="P:regulation of cell shape"/>
    <property type="evidence" value="ECO:0007669"/>
    <property type="project" value="UniProtKB-UniRule"/>
</dbReference>
<comment type="pathway">
    <text evidence="1 6">Cell wall biogenesis; peptidoglycan biosynthesis.</text>
</comment>
<dbReference type="PANTHER" id="PTHR30582">
    <property type="entry name" value="L,D-TRANSPEPTIDASE"/>
    <property type="match status" value="1"/>
</dbReference>
<dbReference type="RefSeq" id="WP_183280035.1">
    <property type="nucleotide sequence ID" value="NZ_BLZR01000003.1"/>
</dbReference>
<evidence type="ECO:0000256" key="7">
    <source>
        <dbReference type="SAM" id="Coils"/>
    </source>
</evidence>
<proteinExistence type="predicted"/>
<dbReference type="AlphaFoldDB" id="A0A6V8STG2"/>
<dbReference type="InterPro" id="IPR050979">
    <property type="entry name" value="LD-transpeptidase"/>
</dbReference>
<dbReference type="PROSITE" id="PS52029">
    <property type="entry name" value="LD_TPASE"/>
    <property type="match status" value="1"/>
</dbReference>
<dbReference type="SUPFAM" id="SSF141523">
    <property type="entry name" value="L,D-transpeptidase catalytic domain-like"/>
    <property type="match status" value="1"/>
</dbReference>
<feature type="coiled-coil region" evidence="7">
    <location>
        <begin position="165"/>
        <end position="199"/>
    </location>
</feature>
<dbReference type="GO" id="GO:0016740">
    <property type="term" value="F:transferase activity"/>
    <property type="evidence" value="ECO:0007669"/>
    <property type="project" value="UniProtKB-KW"/>
</dbReference>
<organism evidence="9 10">
    <name type="scientific">Clostridium fungisolvens</name>
    <dbReference type="NCBI Taxonomy" id="1604897"/>
    <lineage>
        <taxon>Bacteria</taxon>
        <taxon>Bacillati</taxon>
        <taxon>Bacillota</taxon>
        <taxon>Clostridia</taxon>
        <taxon>Eubacteriales</taxon>
        <taxon>Clostridiaceae</taxon>
        <taxon>Clostridium</taxon>
    </lineage>
</organism>
<reference evidence="9 10" key="1">
    <citation type="submission" date="2020-07" db="EMBL/GenBank/DDBJ databases">
        <title>A new beta-1,3-glucan-decomposing anaerobic bacterium isolated from anoxic soil subjected to biological soil disinfestation.</title>
        <authorList>
            <person name="Ueki A."/>
            <person name="Tonouchi A."/>
        </authorList>
    </citation>
    <scope>NUCLEOTIDE SEQUENCE [LARGE SCALE GENOMIC DNA]</scope>
    <source>
        <strain evidence="9 10">TW1</strain>
    </source>
</reference>
<name>A0A6V8STG2_9CLOT</name>